<dbReference type="PATRIC" id="fig|652.5.peg.3797"/>
<evidence type="ECO:0000313" key="2">
    <source>
        <dbReference type="Proteomes" id="UP000058114"/>
    </source>
</evidence>
<dbReference type="EMBL" id="CP013067">
    <property type="protein sequence ID" value="ALP42951.1"/>
    <property type="molecule type" value="Genomic_DNA"/>
</dbReference>
<reference evidence="2" key="1">
    <citation type="submission" date="2015-10" db="EMBL/GenBank/DDBJ databases">
        <title>Complete Genome Sequence of Aeromonas schubertii strain WL1483.</title>
        <authorList>
            <person name="Liu L."/>
        </authorList>
    </citation>
    <scope>NUCLEOTIDE SEQUENCE [LARGE SCALE GENOMIC DNA]</scope>
    <source>
        <strain evidence="2">WL1483</strain>
    </source>
</reference>
<organism evidence="1 2">
    <name type="scientific">Aeromonas schubertii</name>
    <dbReference type="NCBI Taxonomy" id="652"/>
    <lineage>
        <taxon>Bacteria</taxon>
        <taxon>Pseudomonadati</taxon>
        <taxon>Pseudomonadota</taxon>
        <taxon>Gammaproteobacteria</taxon>
        <taxon>Aeromonadales</taxon>
        <taxon>Aeromonadaceae</taxon>
        <taxon>Aeromonas</taxon>
    </lineage>
</organism>
<reference evidence="1 2" key="2">
    <citation type="journal article" date="2016" name="Genome Announc.">
        <title>Complete Genome Sequence of the Highly Virulent Aeromonas schubertii Strain WL1483, Isolated from Diseased Snakehead Fish (Channa argus) in China.</title>
        <authorList>
            <person name="Liu L."/>
            <person name="Li N."/>
            <person name="Zhang D."/>
            <person name="Fu X."/>
            <person name="Shi C."/>
            <person name="Lin Q."/>
            <person name="Hao G."/>
        </authorList>
    </citation>
    <scope>NUCLEOTIDE SEQUENCE [LARGE SCALE GENOMIC DNA]</scope>
    <source>
        <strain evidence="1 2">WL1483</strain>
    </source>
</reference>
<name>A0A0S2SMT4_9GAMM</name>
<evidence type="ECO:0000313" key="1">
    <source>
        <dbReference type="EMBL" id="ALP42951.1"/>
    </source>
</evidence>
<gene>
    <name evidence="1" type="ORF">WL1483_3532</name>
</gene>
<protein>
    <submittedName>
        <fullName evidence="1">Uncharacterized protein</fullName>
    </submittedName>
</protein>
<dbReference type="RefSeq" id="WP_060587446.1">
    <property type="nucleotide sequence ID" value="NZ_CP013067.1"/>
</dbReference>
<dbReference type="AlphaFoldDB" id="A0A0S2SMT4"/>
<proteinExistence type="predicted"/>
<dbReference type="KEGG" id="asr:WL1483_3532"/>
<dbReference type="Proteomes" id="UP000058114">
    <property type="component" value="Chromosome"/>
</dbReference>
<sequence>MNYYARLIKDRVTEIWNDGGLNITPADVHVAELAAKFVPCPDWVIAGATFDGKEWINPEPILPTEPTEEPEE</sequence>
<accession>A0A0S2SMT4</accession>